<comment type="subcellular location">
    <subcellularLocation>
        <location evidence="8">Cell membrane</location>
        <topology evidence="8">Peripheral membrane protein</topology>
    </subcellularLocation>
    <subcellularLocation>
        <location evidence="1">Membrane</location>
    </subcellularLocation>
</comment>
<dbReference type="PROSITE" id="PS00389">
    <property type="entry name" value="ATPASE_DELTA"/>
    <property type="match status" value="1"/>
</dbReference>
<evidence type="ECO:0000256" key="7">
    <source>
        <dbReference type="ARBA" id="ARBA00023310"/>
    </source>
</evidence>
<evidence type="ECO:0000256" key="6">
    <source>
        <dbReference type="ARBA" id="ARBA00023196"/>
    </source>
</evidence>
<organism evidence="10 11">
    <name type="scientific">Tistrella mobilis</name>
    <dbReference type="NCBI Taxonomy" id="171437"/>
    <lineage>
        <taxon>Bacteria</taxon>
        <taxon>Pseudomonadati</taxon>
        <taxon>Pseudomonadota</taxon>
        <taxon>Alphaproteobacteria</taxon>
        <taxon>Geminicoccales</taxon>
        <taxon>Geminicoccaceae</taxon>
        <taxon>Tistrella</taxon>
    </lineage>
</organism>
<evidence type="ECO:0000256" key="2">
    <source>
        <dbReference type="ARBA" id="ARBA00022448"/>
    </source>
</evidence>
<dbReference type="RefSeq" id="WP_062761967.1">
    <property type="nucleotide sequence ID" value="NZ_CP121027.1"/>
</dbReference>
<dbReference type="InterPro" id="IPR000711">
    <property type="entry name" value="ATPase_OSCP/dsu"/>
</dbReference>
<evidence type="ECO:0000313" key="9">
    <source>
        <dbReference type="EMBL" id="HAE49874.1"/>
    </source>
</evidence>
<sequence length="186" mass="19754">MAGAQADATGLAGRYATALFDLAQEREALDAVTGDLARFRQLLDESAEFARLVRSPIVSRDDQVKAVTAIADKLGMNELTRNFVGYVASQRRLFSLAAMIRSFEALVARARGEVIAEVTSAHALTDEQKSALEAALKQAVGGAVAIRTDVDPSLIGGLVVRVGSRMIDGSIRTKLHSLKLAMKGVG</sequence>
<dbReference type="GO" id="GO:0045259">
    <property type="term" value="C:proton-transporting ATP synthase complex"/>
    <property type="evidence" value="ECO:0007669"/>
    <property type="project" value="UniProtKB-KW"/>
</dbReference>
<reference evidence="9 12" key="2">
    <citation type="journal article" date="2018" name="Nat. Biotechnol.">
        <title>A standardized bacterial taxonomy based on genome phylogeny substantially revises the tree of life.</title>
        <authorList>
            <person name="Parks D.H."/>
            <person name="Chuvochina M."/>
            <person name="Waite D.W."/>
            <person name="Rinke C."/>
            <person name="Skarshewski A."/>
            <person name="Chaumeil P.A."/>
            <person name="Hugenholtz P."/>
        </authorList>
    </citation>
    <scope>NUCLEOTIDE SEQUENCE [LARGE SCALE GENOMIC DNA]</scope>
    <source>
        <strain evidence="9">UBA8739</strain>
    </source>
</reference>
<dbReference type="NCBIfam" id="NF004402">
    <property type="entry name" value="PRK05758.2-2"/>
    <property type="match status" value="1"/>
</dbReference>
<dbReference type="PRINTS" id="PR00125">
    <property type="entry name" value="ATPASEDELTA"/>
</dbReference>
<dbReference type="Proteomes" id="UP000257706">
    <property type="component" value="Unassembled WGS sequence"/>
</dbReference>
<comment type="function">
    <text evidence="8">This protein is part of the stalk that links CF(0) to CF(1). It either transmits conformational changes from CF(0) to CF(1) or is implicated in proton conduction.</text>
</comment>
<dbReference type="SUPFAM" id="SSF47928">
    <property type="entry name" value="N-terminal domain of the delta subunit of the F1F0-ATP synthase"/>
    <property type="match status" value="1"/>
</dbReference>
<dbReference type="InterPro" id="IPR026015">
    <property type="entry name" value="ATP_synth_OSCP/delta_N_sf"/>
</dbReference>
<proteinExistence type="inferred from homology"/>
<keyword evidence="6 8" id="KW-0139">CF(1)</keyword>
<keyword evidence="3 8" id="KW-0375">Hydrogen ion transport</keyword>
<keyword evidence="2 8" id="KW-0813">Transport</keyword>
<dbReference type="GO" id="GO:0046933">
    <property type="term" value="F:proton-transporting ATP synthase activity, rotational mechanism"/>
    <property type="evidence" value="ECO:0007669"/>
    <property type="project" value="UniProtKB-UniRule"/>
</dbReference>
<reference evidence="10 11" key="1">
    <citation type="submission" date="2015-12" db="EMBL/GenBank/DDBJ databases">
        <title>Genome sequence of Tistrella mobilis MCCC 1A02139.</title>
        <authorList>
            <person name="Lu L."/>
            <person name="Lai Q."/>
            <person name="Shao Z."/>
            <person name="Qian P."/>
        </authorList>
    </citation>
    <scope>NUCLEOTIDE SEQUENCE [LARGE SCALE GENOMIC DNA]</scope>
    <source>
        <strain evidence="10 11">MCCC 1A02139</strain>
    </source>
</reference>
<dbReference type="NCBIfam" id="TIGR01145">
    <property type="entry name" value="ATP_synt_delta"/>
    <property type="match status" value="1"/>
</dbReference>
<evidence type="ECO:0000256" key="5">
    <source>
        <dbReference type="ARBA" id="ARBA00023136"/>
    </source>
</evidence>
<dbReference type="GO" id="GO:0005886">
    <property type="term" value="C:plasma membrane"/>
    <property type="evidence" value="ECO:0007669"/>
    <property type="project" value="UniProtKB-SubCell"/>
</dbReference>
<dbReference type="NCBIfam" id="NF004406">
    <property type="entry name" value="PRK05758.3-2"/>
    <property type="match status" value="1"/>
</dbReference>
<dbReference type="EMBL" id="DMAI01000344">
    <property type="protein sequence ID" value="HAE49874.1"/>
    <property type="molecule type" value="Genomic_DNA"/>
</dbReference>
<dbReference type="EMBL" id="LPZR01000046">
    <property type="protein sequence ID" value="KYO56294.1"/>
    <property type="molecule type" value="Genomic_DNA"/>
</dbReference>
<comment type="caution">
    <text evidence="10">The sequence shown here is derived from an EMBL/GenBank/DDBJ whole genome shotgun (WGS) entry which is preliminary data.</text>
</comment>
<name>A0A162LQD5_9PROT</name>
<dbReference type="InterPro" id="IPR020781">
    <property type="entry name" value="ATPase_OSCP/d_CS"/>
</dbReference>
<keyword evidence="5 8" id="KW-0472">Membrane</keyword>
<dbReference type="OrthoDB" id="9796185at2"/>
<dbReference type="PANTHER" id="PTHR11910">
    <property type="entry name" value="ATP SYNTHASE DELTA CHAIN"/>
    <property type="match status" value="1"/>
</dbReference>
<keyword evidence="4 8" id="KW-0406">Ion transport</keyword>
<dbReference type="AlphaFoldDB" id="A0A162LQD5"/>
<dbReference type="GeneID" id="97243793"/>
<keyword evidence="7 8" id="KW-0066">ATP synthesis</keyword>
<accession>A0A162LQD5</accession>
<dbReference type="HAMAP" id="MF_01416">
    <property type="entry name" value="ATP_synth_delta_bact"/>
    <property type="match status" value="1"/>
</dbReference>
<evidence type="ECO:0000256" key="1">
    <source>
        <dbReference type="ARBA" id="ARBA00004370"/>
    </source>
</evidence>
<keyword evidence="8" id="KW-1003">Cell membrane</keyword>
<gene>
    <name evidence="8" type="primary">atpH</name>
    <name evidence="10" type="ORF">AUP44_02810</name>
    <name evidence="9" type="ORF">DCK97_20895</name>
</gene>
<dbReference type="Pfam" id="PF00213">
    <property type="entry name" value="OSCP"/>
    <property type="match status" value="1"/>
</dbReference>
<evidence type="ECO:0000313" key="10">
    <source>
        <dbReference type="EMBL" id="KYO56294.1"/>
    </source>
</evidence>
<evidence type="ECO:0000256" key="4">
    <source>
        <dbReference type="ARBA" id="ARBA00023065"/>
    </source>
</evidence>
<dbReference type="Gene3D" id="1.10.520.20">
    <property type="entry name" value="N-terminal domain of the delta subunit of the F1F0-ATP synthase"/>
    <property type="match status" value="1"/>
</dbReference>
<comment type="function">
    <text evidence="8">F(1)F(0) ATP synthase produces ATP from ADP in the presence of a proton or sodium gradient. F-type ATPases consist of two structural domains, F(1) containing the extramembraneous catalytic core and F(0) containing the membrane proton channel, linked together by a central stalk and a peripheral stalk. During catalysis, ATP synthesis in the catalytic domain of F(1) is coupled via a rotary mechanism of the central stalk subunits to proton translocation.</text>
</comment>
<dbReference type="Proteomes" id="UP000075787">
    <property type="component" value="Unassembled WGS sequence"/>
</dbReference>
<evidence type="ECO:0000256" key="3">
    <source>
        <dbReference type="ARBA" id="ARBA00022781"/>
    </source>
</evidence>
<protein>
    <recommendedName>
        <fullName evidence="8">ATP synthase subunit delta</fullName>
    </recommendedName>
    <alternativeName>
        <fullName evidence="8">ATP synthase F(1) sector subunit delta</fullName>
    </alternativeName>
    <alternativeName>
        <fullName evidence="8">F-type ATPase subunit delta</fullName>
        <shortName evidence="8">F-ATPase subunit delta</shortName>
    </alternativeName>
</protein>
<evidence type="ECO:0000313" key="11">
    <source>
        <dbReference type="Proteomes" id="UP000075787"/>
    </source>
</evidence>
<comment type="similarity">
    <text evidence="8">Belongs to the ATPase delta chain family.</text>
</comment>
<evidence type="ECO:0000256" key="8">
    <source>
        <dbReference type="HAMAP-Rule" id="MF_01416"/>
    </source>
</evidence>
<evidence type="ECO:0000313" key="12">
    <source>
        <dbReference type="Proteomes" id="UP000257706"/>
    </source>
</evidence>